<dbReference type="Proteomes" id="UP001469553">
    <property type="component" value="Unassembled WGS sequence"/>
</dbReference>
<dbReference type="EMBL" id="JAHRIP010000612">
    <property type="protein sequence ID" value="MEQ2279531.1"/>
    <property type="molecule type" value="Genomic_DNA"/>
</dbReference>
<organism evidence="1 2">
    <name type="scientific">Ameca splendens</name>
    <dbReference type="NCBI Taxonomy" id="208324"/>
    <lineage>
        <taxon>Eukaryota</taxon>
        <taxon>Metazoa</taxon>
        <taxon>Chordata</taxon>
        <taxon>Craniata</taxon>
        <taxon>Vertebrata</taxon>
        <taxon>Euteleostomi</taxon>
        <taxon>Actinopterygii</taxon>
        <taxon>Neopterygii</taxon>
        <taxon>Teleostei</taxon>
        <taxon>Neoteleostei</taxon>
        <taxon>Acanthomorphata</taxon>
        <taxon>Ovalentaria</taxon>
        <taxon>Atherinomorphae</taxon>
        <taxon>Cyprinodontiformes</taxon>
        <taxon>Goodeidae</taxon>
        <taxon>Ameca</taxon>
    </lineage>
</organism>
<evidence type="ECO:0000313" key="1">
    <source>
        <dbReference type="EMBL" id="MEQ2279531.1"/>
    </source>
</evidence>
<keyword evidence="2" id="KW-1185">Reference proteome</keyword>
<comment type="caution">
    <text evidence="1">The sequence shown here is derived from an EMBL/GenBank/DDBJ whole genome shotgun (WGS) entry which is preliminary data.</text>
</comment>
<protein>
    <submittedName>
        <fullName evidence="1">Uncharacterized protein</fullName>
    </submittedName>
</protein>
<gene>
    <name evidence="1" type="ORF">AMECASPLE_010522</name>
</gene>
<accession>A0ABV0XDK5</accession>
<sequence length="93" mass="10279">MSQLGFRLKKRRFNAASAGAGRNKTRLVREKERYAARRAAGFAVLLELVEQWKGSGCKTQILGRKKEFFGKLWLAHNGSLSAGAGGSMVAMRH</sequence>
<reference evidence="1 2" key="1">
    <citation type="submission" date="2021-06" db="EMBL/GenBank/DDBJ databases">
        <authorList>
            <person name="Palmer J.M."/>
        </authorList>
    </citation>
    <scope>NUCLEOTIDE SEQUENCE [LARGE SCALE GENOMIC DNA]</scope>
    <source>
        <strain evidence="1 2">AS_MEX2019</strain>
        <tissue evidence="1">Muscle</tissue>
    </source>
</reference>
<name>A0ABV0XDK5_9TELE</name>
<evidence type="ECO:0000313" key="2">
    <source>
        <dbReference type="Proteomes" id="UP001469553"/>
    </source>
</evidence>
<proteinExistence type="predicted"/>